<dbReference type="STRING" id="913774.A0A0C3H9V0"/>
<dbReference type="AlphaFoldDB" id="A0A0C3H9V0"/>
<reference evidence="3 4" key="1">
    <citation type="submission" date="2014-04" db="EMBL/GenBank/DDBJ databases">
        <authorList>
            <consortium name="DOE Joint Genome Institute"/>
            <person name="Kuo A."/>
            <person name="Martino E."/>
            <person name="Perotto S."/>
            <person name="Kohler A."/>
            <person name="Nagy L.G."/>
            <person name="Floudas D."/>
            <person name="Copeland A."/>
            <person name="Barry K.W."/>
            <person name="Cichocki N."/>
            <person name="Veneault-Fourrey C."/>
            <person name="LaButti K."/>
            <person name="Lindquist E.A."/>
            <person name="Lipzen A."/>
            <person name="Lundell T."/>
            <person name="Morin E."/>
            <person name="Murat C."/>
            <person name="Sun H."/>
            <person name="Tunlid A."/>
            <person name="Henrissat B."/>
            <person name="Grigoriev I.V."/>
            <person name="Hibbett D.S."/>
            <person name="Martin F."/>
            <person name="Nordberg H.P."/>
            <person name="Cantor M.N."/>
            <person name="Hua S.X."/>
        </authorList>
    </citation>
    <scope>NUCLEOTIDE SEQUENCE [LARGE SCALE GENOMIC DNA]</scope>
    <source>
        <strain evidence="3 4">Zn</strain>
    </source>
</reference>
<accession>A0A0C3H9V0</accession>
<evidence type="ECO:0000313" key="3">
    <source>
        <dbReference type="EMBL" id="KIN00030.1"/>
    </source>
</evidence>
<proteinExistence type="predicted"/>
<protein>
    <recommendedName>
        <fullName evidence="2">HNH nuclease domain-containing protein</fullName>
    </recommendedName>
</protein>
<evidence type="ECO:0000256" key="1">
    <source>
        <dbReference type="SAM" id="Coils"/>
    </source>
</evidence>
<organism evidence="3 4">
    <name type="scientific">Oidiodendron maius (strain Zn)</name>
    <dbReference type="NCBI Taxonomy" id="913774"/>
    <lineage>
        <taxon>Eukaryota</taxon>
        <taxon>Fungi</taxon>
        <taxon>Dikarya</taxon>
        <taxon>Ascomycota</taxon>
        <taxon>Pezizomycotina</taxon>
        <taxon>Leotiomycetes</taxon>
        <taxon>Leotiomycetes incertae sedis</taxon>
        <taxon>Myxotrichaceae</taxon>
        <taxon>Oidiodendron</taxon>
    </lineage>
</organism>
<dbReference type="InParanoid" id="A0A0C3H9V0"/>
<name>A0A0C3H9V0_OIDMZ</name>
<dbReference type="Proteomes" id="UP000054321">
    <property type="component" value="Unassembled WGS sequence"/>
</dbReference>
<evidence type="ECO:0000259" key="2">
    <source>
        <dbReference type="Pfam" id="PF13391"/>
    </source>
</evidence>
<dbReference type="Pfam" id="PF13391">
    <property type="entry name" value="HNH_2"/>
    <property type="match status" value="1"/>
</dbReference>
<dbReference type="HOGENOM" id="CLU_054238_0_0_1"/>
<feature type="coiled-coil region" evidence="1">
    <location>
        <begin position="82"/>
        <end position="116"/>
    </location>
</feature>
<keyword evidence="4" id="KW-1185">Reference proteome</keyword>
<dbReference type="InterPro" id="IPR003615">
    <property type="entry name" value="HNH_nuc"/>
</dbReference>
<evidence type="ECO:0000313" key="4">
    <source>
        <dbReference type="Proteomes" id="UP000054321"/>
    </source>
</evidence>
<gene>
    <name evidence="3" type="ORF">OIDMADRAFT_55918</name>
</gene>
<keyword evidence="1" id="KW-0175">Coiled coil</keyword>
<sequence>MASKTAISGRYGSLVPPSDLMNMAKLYKRTASAASALSQLSATSSTYDFIDAKIESISANLAVNNKFRVFFQIAKKRKVLTNGEYNDAVRVLESEVSQKERELITLKRQKKSISDDMDEVLPQYSAIEDAYSSVLMTKIMSASRKQRRGRSFDQSAYSKAVLSFYGAERCTSSGYREKYCHLTGWHAAQLVKCAHIVPKSLESDELAYLFGVREAVLSEPRNGITLTRVIEGGLDNGWIVLVPDKVKTGENAVWRCILVDQSIATNMITAGTKWGDLDGRELKFLTPNQPARRYLYLRYVITFLHQQKLGNMAWVDRVDARGYLWATPGPYLRKSMLLTLARRISDTFLPEAFYDSTFTIADGSPQRSPEDEDDLAMGLDYKMRDALTSDGGDDCECEDSDWQDE</sequence>
<reference evidence="4" key="2">
    <citation type="submission" date="2015-01" db="EMBL/GenBank/DDBJ databases">
        <title>Evolutionary Origins and Diversification of the Mycorrhizal Mutualists.</title>
        <authorList>
            <consortium name="DOE Joint Genome Institute"/>
            <consortium name="Mycorrhizal Genomics Consortium"/>
            <person name="Kohler A."/>
            <person name="Kuo A."/>
            <person name="Nagy L.G."/>
            <person name="Floudas D."/>
            <person name="Copeland A."/>
            <person name="Barry K.W."/>
            <person name="Cichocki N."/>
            <person name="Veneault-Fourrey C."/>
            <person name="LaButti K."/>
            <person name="Lindquist E.A."/>
            <person name="Lipzen A."/>
            <person name="Lundell T."/>
            <person name="Morin E."/>
            <person name="Murat C."/>
            <person name="Riley R."/>
            <person name="Ohm R."/>
            <person name="Sun H."/>
            <person name="Tunlid A."/>
            <person name="Henrissat B."/>
            <person name="Grigoriev I.V."/>
            <person name="Hibbett D.S."/>
            <person name="Martin F."/>
        </authorList>
    </citation>
    <scope>NUCLEOTIDE SEQUENCE [LARGE SCALE GENOMIC DNA]</scope>
    <source>
        <strain evidence="4">Zn</strain>
    </source>
</reference>
<dbReference type="EMBL" id="KN832878">
    <property type="protein sequence ID" value="KIN00030.1"/>
    <property type="molecule type" value="Genomic_DNA"/>
</dbReference>
<feature type="domain" description="HNH nuclease" evidence="2">
    <location>
        <begin position="180"/>
        <end position="241"/>
    </location>
</feature>
<dbReference type="OrthoDB" id="5386595at2759"/>